<evidence type="ECO:0000313" key="1">
    <source>
        <dbReference type="EMBL" id="CAK5084305.1"/>
    </source>
</evidence>
<evidence type="ECO:0000313" key="2">
    <source>
        <dbReference type="Proteomes" id="UP001497535"/>
    </source>
</evidence>
<keyword evidence="2" id="KW-1185">Reference proteome</keyword>
<dbReference type="Proteomes" id="UP001497535">
    <property type="component" value="Unassembled WGS sequence"/>
</dbReference>
<comment type="caution">
    <text evidence="1">The sequence shown here is derived from an EMBL/GenBank/DDBJ whole genome shotgun (WGS) entry which is preliminary data.</text>
</comment>
<name>A0ACB0ZZ57_MELEN</name>
<proteinExistence type="predicted"/>
<gene>
    <name evidence="1" type="ORF">MENTE1834_LOCUS31696</name>
</gene>
<accession>A0ACB0ZZ57</accession>
<protein>
    <submittedName>
        <fullName evidence="1">Uncharacterized protein</fullName>
    </submittedName>
</protein>
<sequence>MSEIIDEKLKRERFGQLLEMIGDGLLEYIALSEYYLGIEPKANEDNNNEGKNNTENNNPTQSITSLQLHKLNKTNYKSEQHLLLQNLQLYKLQYQRMVKLRKDYAGWRLKMERGGEKFLKKFFQEIQKIFKKIFKIKFSTLKIFLFFKKYFSYYNLSLIAVIFLILSLRNPKLFFLLAFSAY</sequence>
<reference evidence="1" key="1">
    <citation type="submission" date="2023-11" db="EMBL/GenBank/DDBJ databases">
        <authorList>
            <person name="Poullet M."/>
        </authorList>
    </citation>
    <scope>NUCLEOTIDE SEQUENCE</scope>
    <source>
        <strain evidence="1">E1834</strain>
    </source>
</reference>
<dbReference type="EMBL" id="CAVMJV010000053">
    <property type="protein sequence ID" value="CAK5084305.1"/>
    <property type="molecule type" value="Genomic_DNA"/>
</dbReference>
<organism evidence="1 2">
    <name type="scientific">Meloidogyne enterolobii</name>
    <name type="common">Root-knot nematode worm</name>
    <name type="synonym">Meloidogyne mayaguensis</name>
    <dbReference type="NCBI Taxonomy" id="390850"/>
    <lineage>
        <taxon>Eukaryota</taxon>
        <taxon>Metazoa</taxon>
        <taxon>Ecdysozoa</taxon>
        <taxon>Nematoda</taxon>
        <taxon>Chromadorea</taxon>
        <taxon>Rhabditida</taxon>
        <taxon>Tylenchina</taxon>
        <taxon>Tylenchomorpha</taxon>
        <taxon>Tylenchoidea</taxon>
        <taxon>Meloidogynidae</taxon>
        <taxon>Meloidogyninae</taxon>
        <taxon>Meloidogyne</taxon>
    </lineage>
</organism>